<comment type="caution">
    <text evidence="2">The sequence shown here is derived from an EMBL/GenBank/DDBJ whole genome shotgun (WGS) entry which is preliminary data.</text>
</comment>
<keyword evidence="3" id="KW-1185">Reference proteome</keyword>
<sequence length="132" mass="13832">MSMSGTLARGKKFVSTAGALAAAAALSTTVLAAAPAQAAAVQPYGKVLSVTGMKERQYPSTDAPSTGYQRQGAQLGLRCKVRAQNIGGNDVWYLLRDRASWVSAKYVANNGPVPFCNAQQHRPVAGHQDARG</sequence>
<reference evidence="2 3" key="1">
    <citation type="submission" date="2024-06" db="EMBL/GenBank/DDBJ databases">
        <title>The Natural Products Discovery Center: Release of the First 8490 Sequenced Strains for Exploring Actinobacteria Biosynthetic Diversity.</title>
        <authorList>
            <person name="Kalkreuter E."/>
            <person name="Kautsar S.A."/>
            <person name="Yang D."/>
            <person name="Bader C.D."/>
            <person name="Teijaro C.N."/>
            <person name="Fluegel L."/>
            <person name="Davis C.M."/>
            <person name="Simpson J.R."/>
            <person name="Lauterbach L."/>
            <person name="Steele A.D."/>
            <person name="Gui C."/>
            <person name="Meng S."/>
            <person name="Li G."/>
            <person name="Viehrig K."/>
            <person name="Ye F."/>
            <person name="Su P."/>
            <person name="Kiefer A.F."/>
            <person name="Nichols A."/>
            <person name="Cepeda A.J."/>
            <person name="Yan W."/>
            <person name="Fan B."/>
            <person name="Jiang Y."/>
            <person name="Adhikari A."/>
            <person name="Zheng C.-J."/>
            <person name="Schuster L."/>
            <person name="Cowan T.M."/>
            <person name="Smanski M.J."/>
            <person name="Chevrette M.G."/>
            <person name="De Carvalho L.P.S."/>
            <person name="Shen B."/>
        </authorList>
    </citation>
    <scope>NUCLEOTIDE SEQUENCE [LARGE SCALE GENOMIC DNA]</scope>
    <source>
        <strain evidence="2 3">NPDC033039</strain>
    </source>
</reference>
<dbReference type="Proteomes" id="UP001550853">
    <property type="component" value="Unassembled WGS sequence"/>
</dbReference>
<organism evidence="2 3">
    <name type="scientific">Streptomyces catenulae</name>
    <dbReference type="NCBI Taxonomy" id="66875"/>
    <lineage>
        <taxon>Bacteria</taxon>
        <taxon>Bacillati</taxon>
        <taxon>Actinomycetota</taxon>
        <taxon>Actinomycetes</taxon>
        <taxon>Kitasatosporales</taxon>
        <taxon>Streptomycetaceae</taxon>
        <taxon>Streptomyces</taxon>
    </lineage>
</organism>
<dbReference type="EMBL" id="JBEZVI010000008">
    <property type="protein sequence ID" value="MEU3710847.1"/>
    <property type="molecule type" value="Genomic_DNA"/>
</dbReference>
<evidence type="ECO:0000313" key="3">
    <source>
        <dbReference type="Proteomes" id="UP001550853"/>
    </source>
</evidence>
<protein>
    <submittedName>
        <fullName evidence="2">SH3 domain-containing protein</fullName>
    </submittedName>
</protein>
<accession>A0ABV2YYM8</accession>
<proteinExistence type="predicted"/>
<feature type="chain" id="PRO_5046947448" evidence="1">
    <location>
        <begin position="33"/>
        <end position="132"/>
    </location>
</feature>
<feature type="signal peptide" evidence="1">
    <location>
        <begin position="1"/>
        <end position="32"/>
    </location>
</feature>
<name>A0ABV2YYM8_9ACTN</name>
<evidence type="ECO:0000313" key="2">
    <source>
        <dbReference type="EMBL" id="MEU3710847.1"/>
    </source>
</evidence>
<gene>
    <name evidence="2" type="ORF">AB0E61_12225</name>
</gene>
<dbReference type="RefSeq" id="WP_037677347.1">
    <property type="nucleotide sequence ID" value="NZ_JBEZVI010000008.1"/>
</dbReference>
<keyword evidence="1" id="KW-0732">Signal</keyword>
<evidence type="ECO:0000256" key="1">
    <source>
        <dbReference type="SAM" id="SignalP"/>
    </source>
</evidence>